<organism evidence="1 2">
    <name type="scientific">Phytophthora aleatoria</name>
    <dbReference type="NCBI Taxonomy" id="2496075"/>
    <lineage>
        <taxon>Eukaryota</taxon>
        <taxon>Sar</taxon>
        <taxon>Stramenopiles</taxon>
        <taxon>Oomycota</taxon>
        <taxon>Peronosporomycetes</taxon>
        <taxon>Peronosporales</taxon>
        <taxon>Peronosporaceae</taxon>
        <taxon>Phytophthora</taxon>
    </lineage>
</organism>
<dbReference type="Proteomes" id="UP000709295">
    <property type="component" value="Unassembled WGS sequence"/>
</dbReference>
<keyword evidence="2" id="KW-1185">Reference proteome</keyword>
<dbReference type="AlphaFoldDB" id="A0A8J5I6N4"/>
<proteinExistence type="predicted"/>
<dbReference type="EMBL" id="JAENGY010002499">
    <property type="protein sequence ID" value="KAG6944031.1"/>
    <property type="molecule type" value="Genomic_DNA"/>
</dbReference>
<sequence length="114" mass="12474">MPRQLMLLLSEDASDYLPVYLVGPEYAAIVDDSEEDRVGLLFVTVDGQDREQAMGAPGRFLRRPVFAMTEGRPVYGQAVSYEGSEVTIRHGDESTVVAAVDVEDVAPIIVFLLA</sequence>
<name>A0A8J5I6N4_9STRA</name>
<protein>
    <submittedName>
        <fullName evidence="1">Uncharacterized protein</fullName>
    </submittedName>
</protein>
<evidence type="ECO:0000313" key="2">
    <source>
        <dbReference type="Proteomes" id="UP000709295"/>
    </source>
</evidence>
<gene>
    <name evidence="1" type="ORF">JG688_00017308</name>
</gene>
<evidence type="ECO:0000313" key="1">
    <source>
        <dbReference type="EMBL" id="KAG6944031.1"/>
    </source>
</evidence>
<reference evidence="1" key="1">
    <citation type="submission" date="2021-01" db="EMBL/GenBank/DDBJ databases">
        <title>Phytophthora aleatoria, a newly-described species from Pinus radiata is distinct from Phytophthora cactorum isolates based on comparative genomics.</title>
        <authorList>
            <person name="Mcdougal R."/>
            <person name="Panda P."/>
            <person name="Williams N."/>
            <person name="Studholme D.J."/>
        </authorList>
    </citation>
    <scope>NUCLEOTIDE SEQUENCE</scope>
    <source>
        <strain evidence="1">NZFS 4037</strain>
    </source>
</reference>
<comment type="caution">
    <text evidence="1">The sequence shown here is derived from an EMBL/GenBank/DDBJ whole genome shotgun (WGS) entry which is preliminary data.</text>
</comment>
<accession>A0A8J5I6N4</accession>